<organism evidence="2">
    <name type="scientific">uncultured Lysobacter sp</name>
    <dbReference type="NCBI Taxonomy" id="271060"/>
    <lineage>
        <taxon>Bacteria</taxon>
        <taxon>Pseudomonadati</taxon>
        <taxon>Pseudomonadota</taxon>
        <taxon>Gammaproteobacteria</taxon>
        <taxon>Lysobacterales</taxon>
        <taxon>Lysobacteraceae</taxon>
        <taxon>Lysobacter</taxon>
        <taxon>environmental samples</taxon>
    </lineage>
</organism>
<dbReference type="EMBL" id="CADCUA010000277">
    <property type="protein sequence ID" value="CAA9316629.1"/>
    <property type="molecule type" value="Genomic_DNA"/>
</dbReference>
<feature type="compositionally biased region" description="Basic residues" evidence="1">
    <location>
        <begin position="35"/>
        <end position="48"/>
    </location>
</feature>
<name>A0A6J4L149_9GAMM</name>
<evidence type="ECO:0000256" key="1">
    <source>
        <dbReference type="SAM" id="MobiDB-lite"/>
    </source>
</evidence>
<accession>A0A6J4L149</accession>
<evidence type="ECO:0000313" key="2">
    <source>
        <dbReference type="EMBL" id="CAA9316629.1"/>
    </source>
</evidence>
<feature type="region of interest" description="Disordered" evidence="1">
    <location>
        <begin position="24"/>
        <end position="49"/>
    </location>
</feature>
<dbReference type="AlphaFoldDB" id="A0A6J4L149"/>
<gene>
    <name evidence="2" type="ORF">AVDCRST_MAG71-1043</name>
</gene>
<reference evidence="2" key="1">
    <citation type="submission" date="2020-02" db="EMBL/GenBank/DDBJ databases">
        <authorList>
            <person name="Meier V. D."/>
        </authorList>
    </citation>
    <scope>NUCLEOTIDE SEQUENCE</scope>
    <source>
        <strain evidence="2">AVDCRST_MAG71</strain>
    </source>
</reference>
<sequence>VRRILRLHHRRRGYRRACPPAQAGCRPDGLDHDHPARHRRRGGRRHAGGRWPAELDRCDRRCDRAAVCVRTHAYAKGRRPARL</sequence>
<proteinExistence type="predicted"/>
<protein>
    <submittedName>
        <fullName evidence="2">Uncharacterized protein</fullName>
    </submittedName>
</protein>
<feature type="non-terminal residue" evidence="2">
    <location>
        <position position="83"/>
    </location>
</feature>
<feature type="non-terminal residue" evidence="2">
    <location>
        <position position="1"/>
    </location>
</feature>